<evidence type="ECO:0000313" key="2">
    <source>
        <dbReference type="EMBL" id="AUM74629.1"/>
    </source>
</evidence>
<dbReference type="SMART" id="SM00065">
    <property type="entry name" value="GAF"/>
    <property type="match status" value="1"/>
</dbReference>
<dbReference type="KEGG" id="paru:CYR75_10365"/>
<gene>
    <name evidence="2" type="ORF">CYR75_10365</name>
</gene>
<sequence length="167" mass="18276">MTDLTDFIRALSQENDQPHATLRALEALVKHVVGARLFTLMTFDEATGEASRAWSSQPQEYPVSGRKPADRTEWSEIVMERHQTFVANDIDAIAKVFPDYELIRSLGCGSCINVPVVVAGRVLGTLNILHQAGHYTPARVAASEMLKLPGALAFILLENNALTGDSE</sequence>
<protein>
    <submittedName>
        <fullName evidence="2">GAF domain-containing protein</fullName>
    </submittedName>
</protein>
<dbReference type="Proteomes" id="UP000234882">
    <property type="component" value="Chromosome"/>
</dbReference>
<dbReference type="OrthoDB" id="7066078at2"/>
<organism evidence="2 3">
    <name type="scientific">Paracoccus jeotgali</name>
    <dbReference type="NCBI Taxonomy" id="2065379"/>
    <lineage>
        <taxon>Bacteria</taxon>
        <taxon>Pseudomonadati</taxon>
        <taxon>Pseudomonadota</taxon>
        <taxon>Alphaproteobacteria</taxon>
        <taxon>Rhodobacterales</taxon>
        <taxon>Paracoccaceae</taxon>
        <taxon>Paracoccus</taxon>
    </lineage>
</organism>
<keyword evidence="3" id="KW-1185">Reference proteome</keyword>
<evidence type="ECO:0000313" key="3">
    <source>
        <dbReference type="Proteomes" id="UP000234882"/>
    </source>
</evidence>
<feature type="domain" description="GAF" evidence="1">
    <location>
        <begin position="17"/>
        <end position="167"/>
    </location>
</feature>
<dbReference type="Gene3D" id="3.30.450.40">
    <property type="match status" value="1"/>
</dbReference>
<dbReference type="AlphaFoldDB" id="A0A2K9MG56"/>
<reference evidence="3" key="1">
    <citation type="submission" date="2017-12" db="EMBL/GenBank/DDBJ databases">
        <title>Genomic analysis of Paracoccus sp. CBA4604.</title>
        <authorList>
            <person name="Roh S.W."/>
            <person name="Kim J.Y."/>
            <person name="Kim J.S."/>
        </authorList>
    </citation>
    <scope>NUCLEOTIDE SEQUENCE [LARGE SCALE GENOMIC DNA]</scope>
    <source>
        <strain evidence="3">CBA4604</strain>
    </source>
</reference>
<evidence type="ECO:0000259" key="1">
    <source>
        <dbReference type="SMART" id="SM00065"/>
    </source>
</evidence>
<proteinExistence type="predicted"/>
<dbReference type="SUPFAM" id="SSF55781">
    <property type="entry name" value="GAF domain-like"/>
    <property type="match status" value="1"/>
</dbReference>
<accession>A0A2K9MG56</accession>
<dbReference type="EMBL" id="CP025583">
    <property type="protein sequence ID" value="AUM74629.1"/>
    <property type="molecule type" value="Genomic_DNA"/>
</dbReference>
<dbReference type="InterPro" id="IPR003018">
    <property type="entry name" value="GAF"/>
</dbReference>
<dbReference type="InterPro" id="IPR029016">
    <property type="entry name" value="GAF-like_dom_sf"/>
</dbReference>
<dbReference type="Pfam" id="PF13185">
    <property type="entry name" value="GAF_2"/>
    <property type="match status" value="1"/>
</dbReference>
<name>A0A2K9MG56_9RHOB</name>
<dbReference type="RefSeq" id="WP_101499975.1">
    <property type="nucleotide sequence ID" value="NZ_CP025583.1"/>
</dbReference>